<dbReference type="Pfam" id="PF02770">
    <property type="entry name" value="Acyl-CoA_dh_M"/>
    <property type="match status" value="1"/>
</dbReference>
<dbReference type="PROSITE" id="PS00073">
    <property type="entry name" value="ACYL_COA_DH_2"/>
    <property type="match status" value="1"/>
</dbReference>
<dbReference type="EMBL" id="PJNB01000001">
    <property type="protein sequence ID" value="PKW17473.1"/>
    <property type="molecule type" value="Genomic_DNA"/>
</dbReference>
<dbReference type="Gene3D" id="2.40.110.10">
    <property type="entry name" value="Butyryl-CoA Dehydrogenase, subunit A, domain 2"/>
    <property type="match status" value="1"/>
</dbReference>
<dbReference type="Gene3D" id="1.10.540.10">
    <property type="entry name" value="Acyl-CoA dehydrogenase/oxidase, N-terminal domain"/>
    <property type="match status" value="1"/>
</dbReference>
<dbReference type="InterPro" id="IPR013786">
    <property type="entry name" value="AcylCoA_DH/ox_N"/>
</dbReference>
<dbReference type="InterPro" id="IPR036250">
    <property type="entry name" value="AcylCo_DH-like_C"/>
</dbReference>
<dbReference type="AlphaFoldDB" id="A0A2N3Y3G1"/>
<dbReference type="InterPro" id="IPR009075">
    <property type="entry name" value="AcylCo_DH/oxidase_C"/>
</dbReference>
<dbReference type="Pfam" id="PF00441">
    <property type="entry name" value="Acyl-CoA_dh_1"/>
    <property type="match status" value="1"/>
</dbReference>
<evidence type="ECO:0000256" key="1">
    <source>
        <dbReference type="ARBA" id="ARBA00001974"/>
    </source>
</evidence>
<dbReference type="InterPro" id="IPR006089">
    <property type="entry name" value="Acyl-CoA_DH_CS"/>
</dbReference>
<dbReference type="Proteomes" id="UP000233786">
    <property type="component" value="Unassembled WGS sequence"/>
</dbReference>
<dbReference type="FunFam" id="1.20.140.10:FF:000012">
    <property type="entry name" value="Acyl-CoA dehydrogenase fadE12"/>
    <property type="match status" value="1"/>
</dbReference>
<keyword evidence="4 5" id="KW-0274">FAD</keyword>
<evidence type="ECO:0000313" key="9">
    <source>
        <dbReference type="EMBL" id="PKW17473.1"/>
    </source>
</evidence>
<dbReference type="Gene3D" id="1.20.140.10">
    <property type="entry name" value="Butyryl-CoA Dehydrogenase, subunit A, domain 3"/>
    <property type="match status" value="1"/>
</dbReference>
<keyword evidence="10" id="KW-1185">Reference proteome</keyword>
<comment type="similarity">
    <text evidence="2 5">Belongs to the acyl-CoA dehydrogenase family.</text>
</comment>
<evidence type="ECO:0000256" key="2">
    <source>
        <dbReference type="ARBA" id="ARBA00009347"/>
    </source>
</evidence>
<name>A0A2N3Y3G1_SACSN</name>
<evidence type="ECO:0000259" key="7">
    <source>
        <dbReference type="Pfam" id="PF02770"/>
    </source>
</evidence>
<dbReference type="InterPro" id="IPR006091">
    <property type="entry name" value="Acyl-CoA_Oxase/DH_mid-dom"/>
</dbReference>
<evidence type="ECO:0000256" key="4">
    <source>
        <dbReference type="ARBA" id="ARBA00022827"/>
    </source>
</evidence>
<comment type="caution">
    <text evidence="9">The sequence shown here is derived from an EMBL/GenBank/DDBJ whole genome shotgun (WGS) entry which is preliminary data.</text>
</comment>
<evidence type="ECO:0000256" key="3">
    <source>
        <dbReference type="ARBA" id="ARBA00022630"/>
    </source>
</evidence>
<evidence type="ECO:0000259" key="6">
    <source>
        <dbReference type="Pfam" id="PF00441"/>
    </source>
</evidence>
<dbReference type="PANTHER" id="PTHR43884:SF12">
    <property type="entry name" value="ISOVALERYL-COA DEHYDROGENASE, MITOCHONDRIAL-RELATED"/>
    <property type="match status" value="1"/>
</dbReference>
<evidence type="ECO:0000256" key="5">
    <source>
        <dbReference type="RuleBase" id="RU362125"/>
    </source>
</evidence>
<dbReference type="InterPro" id="IPR009100">
    <property type="entry name" value="AcylCoA_DH/oxidase_NM_dom_sf"/>
</dbReference>
<keyword evidence="5" id="KW-0560">Oxidoreductase</keyword>
<dbReference type="GO" id="GO:0050660">
    <property type="term" value="F:flavin adenine dinucleotide binding"/>
    <property type="evidence" value="ECO:0007669"/>
    <property type="project" value="InterPro"/>
</dbReference>
<proteinExistence type="inferred from homology"/>
<dbReference type="STRING" id="994479.GCA_000194155_01006"/>
<dbReference type="SUPFAM" id="SSF47203">
    <property type="entry name" value="Acyl-CoA dehydrogenase C-terminal domain-like"/>
    <property type="match status" value="1"/>
</dbReference>
<protein>
    <submittedName>
        <fullName evidence="9">Acyl-CoA dehydrogenase</fullName>
    </submittedName>
</protein>
<accession>A0A2N3Y3G1</accession>
<dbReference type="OrthoDB" id="8876745at2"/>
<dbReference type="SUPFAM" id="SSF56645">
    <property type="entry name" value="Acyl-CoA dehydrogenase NM domain-like"/>
    <property type="match status" value="1"/>
</dbReference>
<feature type="domain" description="Acyl-CoA dehydrogenase/oxidase C-terminal" evidence="6">
    <location>
        <begin position="236"/>
        <end position="383"/>
    </location>
</feature>
<gene>
    <name evidence="9" type="ORF">A8926_5441</name>
</gene>
<feature type="domain" description="Acyl-CoA dehydrogenase/oxidase N-terminal" evidence="8">
    <location>
        <begin position="9"/>
        <end position="122"/>
    </location>
</feature>
<feature type="domain" description="Acyl-CoA oxidase/dehydrogenase middle" evidence="7">
    <location>
        <begin position="126"/>
        <end position="222"/>
    </location>
</feature>
<dbReference type="InterPro" id="IPR037069">
    <property type="entry name" value="AcylCoA_DH/ox_N_sf"/>
</dbReference>
<dbReference type="PANTHER" id="PTHR43884">
    <property type="entry name" value="ACYL-COA DEHYDROGENASE"/>
    <property type="match status" value="1"/>
</dbReference>
<dbReference type="RefSeq" id="WP_010692690.1">
    <property type="nucleotide sequence ID" value="NZ_CP061007.1"/>
</dbReference>
<reference evidence="9" key="1">
    <citation type="submission" date="2017-12" db="EMBL/GenBank/DDBJ databases">
        <title>Sequencing the genomes of 1000 Actinobacteria strains.</title>
        <authorList>
            <person name="Klenk H.-P."/>
        </authorList>
    </citation>
    <scope>NUCLEOTIDE SEQUENCE [LARGE SCALE GENOMIC DNA]</scope>
    <source>
        <strain evidence="9">DSM 44228</strain>
    </source>
</reference>
<evidence type="ECO:0000259" key="8">
    <source>
        <dbReference type="Pfam" id="PF02771"/>
    </source>
</evidence>
<dbReference type="InterPro" id="IPR046373">
    <property type="entry name" value="Acyl-CoA_Oxase/DH_mid-dom_sf"/>
</dbReference>
<keyword evidence="3 5" id="KW-0285">Flavoprotein</keyword>
<organism evidence="9 10">
    <name type="scientific">Saccharopolyspora spinosa</name>
    <dbReference type="NCBI Taxonomy" id="60894"/>
    <lineage>
        <taxon>Bacteria</taxon>
        <taxon>Bacillati</taxon>
        <taxon>Actinomycetota</taxon>
        <taxon>Actinomycetes</taxon>
        <taxon>Pseudonocardiales</taxon>
        <taxon>Pseudonocardiaceae</taxon>
        <taxon>Saccharopolyspora</taxon>
    </lineage>
</organism>
<dbReference type="GO" id="GO:0003995">
    <property type="term" value="F:acyl-CoA dehydrogenase activity"/>
    <property type="evidence" value="ECO:0007669"/>
    <property type="project" value="InterPro"/>
</dbReference>
<comment type="cofactor">
    <cofactor evidence="1 5">
        <name>FAD</name>
        <dbReference type="ChEBI" id="CHEBI:57692"/>
    </cofactor>
</comment>
<sequence length="391" mass="42747">MKHWNDSLTDDQKMFLRTVADACSHFDDAYWSRHEEEHCFPEEFFKTMAGMGIVGMLIPEEYGGGGGSLEDAALALQTVAASGAGLNGCSGIHLSMFGFHPLVMHGTEELKQRYLPQVAVGEIHIAFGVTEPNAGIDTGQVSTRAVRDGNDWRITGRKVWMTKAGFSDAALVLARTRPTEETKRPIDGLSLFVVDLDREYVEASPIKKMGRNAVASYEVAFDGLPVPSKNLVGEEGRGFHALLDGLNPERVLVAAEAIGIGIAAVERASRYAGERVTFGQPIGQRQGIAHPLADAYMQLLAANHVMLDAARRYDTRQPCGLQANTAKFLAGRAGFFAADRAVQTHGGYGYASEYTVERLFREVRLTRIAPIPEEMILNFVAEQELGLPRSY</sequence>
<evidence type="ECO:0000313" key="10">
    <source>
        <dbReference type="Proteomes" id="UP000233786"/>
    </source>
</evidence>
<dbReference type="Pfam" id="PF02771">
    <property type="entry name" value="Acyl-CoA_dh_N"/>
    <property type="match status" value="1"/>
</dbReference>
<dbReference type="PIRSF" id="PIRSF016578">
    <property type="entry name" value="HsaA"/>
    <property type="match status" value="1"/>
</dbReference>